<dbReference type="Proteomes" id="UP000325081">
    <property type="component" value="Unassembled WGS sequence"/>
</dbReference>
<keyword evidence="2" id="KW-1185">Reference proteome</keyword>
<sequence>MTVQKVLRVQFHPCSPLYTRTRFMVQFVHSLQLHKSLDIEIVFLDEFPLPREEEPLEQAEEKPDLHHSKAQPSPKYAANLLVGQHVDFILFLLKLLELVFARVIFSMEITPNLPILEMHLTNHQVQSFSEGGSTTIRAPNQEPN</sequence>
<dbReference type="EMBL" id="BKCP01002225">
    <property type="protein sequence ID" value="GER28149.1"/>
    <property type="molecule type" value="Genomic_DNA"/>
</dbReference>
<reference evidence="2" key="1">
    <citation type="journal article" date="2019" name="Curr. Biol.">
        <title>Genome Sequence of Striga asiatica Provides Insight into the Evolution of Plant Parasitism.</title>
        <authorList>
            <person name="Yoshida S."/>
            <person name="Kim S."/>
            <person name="Wafula E.K."/>
            <person name="Tanskanen J."/>
            <person name="Kim Y.M."/>
            <person name="Honaas L."/>
            <person name="Yang Z."/>
            <person name="Spallek T."/>
            <person name="Conn C.E."/>
            <person name="Ichihashi Y."/>
            <person name="Cheong K."/>
            <person name="Cui S."/>
            <person name="Der J.P."/>
            <person name="Gundlach H."/>
            <person name="Jiao Y."/>
            <person name="Hori C."/>
            <person name="Ishida J.K."/>
            <person name="Kasahara H."/>
            <person name="Kiba T."/>
            <person name="Kim M.S."/>
            <person name="Koo N."/>
            <person name="Laohavisit A."/>
            <person name="Lee Y.H."/>
            <person name="Lumba S."/>
            <person name="McCourt P."/>
            <person name="Mortimer J.C."/>
            <person name="Mutuku J.M."/>
            <person name="Nomura T."/>
            <person name="Sasaki-Sekimoto Y."/>
            <person name="Seto Y."/>
            <person name="Wang Y."/>
            <person name="Wakatake T."/>
            <person name="Sakakibara H."/>
            <person name="Demura T."/>
            <person name="Yamaguchi S."/>
            <person name="Yoneyama K."/>
            <person name="Manabe R.I."/>
            <person name="Nelson D.C."/>
            <person name="Schulman A.H."/>
            <person name="Timko M.P."/>
            <person name="dePamphilis C.W."/>
            <person name="Choi D."/>
            <person name="Shirasu K."/>
        </authorList>
    </citation>
    <scope>NUCLEOTIDE SEQUENCE [LARGE SCALE GENOMIC DNA]</scope>
    <source>
        <strain evidence="2">cv. UVA1</strain>
    </source>
</reference>
<evidence type="ECO:0000313" key="1">
    <source>
        <dbReference type="EMBL" id="GER28149.1"/>
    </source>
</evidence>
<accession>A0A5A7P5W6</accession>
<gene>
    <name evidence="1" type="ORF">STAS_03904</name>
</gene>
<name>A0A5A7P5W6_STRAF</name>
<proteinExistence type="predicted"/>
<comment type="caution">
    <text evidence="1">The sequence shown here is derived from an EMBL/GenBank/DDBJ whole genome shotgun (WGS) entry which is preliminary data.</text>
</comment>
<protein>
    <submittedName>
        <fullName evidence="1">Peptidase M20/M25/M40 family protein</fullName>
    </submittedName>
</protein>
<organism evidence="1 2">
    <name type="scientific">Striga asiatica</name>
    <name type="common">Asiatic witchweed</name>
    <name type="synonym">Buchnera asiatica</name>
    <dbReference type="NCBI Taxonomy" id="4170"/>
    <lineage>
        <taxon>Eukaryota</taxon>
        <taxon>Viridiplantae</taxon>
        <taxon>Streptophyta</taxon>
        <taxon>Embryophyta</taxon>
        <taxon>Tracheophyta</taxon>
        <taxon>Spermatophyta</taxon>
        <taxon>Magnoliopsida</taxon>
        <taxon>eudicotyledons</taxon>
        <taxon>Gunneridae</taxon>
        <taxon>Pentapetalae</taxon>
        <taxon>asterids</taxon>
        <taxon>lamiids</taxon>
        <taxon>Lamiales</taxon>
        <taxon>Orobanchaceae</taxon>
        <taxon>Buchnereae</taxon>
        <taxon>Striga</taxon>
    </lineage>
</organism>
<dbReference type="AlphaFoldDB" id="A0A5A7P5W6"/>
<evidence type="ECO:0000313" key="2">
    <source>
        <dbReference type="Proteomes" id="UP000325081"/>
    </source>
</evidence>